<name>A0AA36JSD8_9DINO</name>
<keyword evidence="3" id="KW-1185">Reference proteome</keyword>
<feature type="region of interest" description="Disordered" evidence="1">
    <location>
        <begin position="188"/>
        <end position="218"/>
    </location>
</feature>
<dbReference type="EMBL" id="CAUJNA010003842">
    <property type="protein sequence ID" value="CAJ1410849.1"/>
    <property type="molecule type" value="Genomic_DNA"/>
</dbReference>
<evidence type="ECO:0000313" key="2">
    <source>
        <dbReference type="EMBL" id="CAJ1410849.1"/>
    </source>
</evidence>
<evidence type="ECO:0000256" key="1">
    <source>
        <dbReference type="SAM" id="MobiDB-lite"/>
    </source>
</evidence>
<evidence type="ECO:0000313" key="3">
    <source>
        <dbReference type="Proteomes" id="UP001178507"/>
    </source>
</evidence>
<protein>
    <submittedName>
        <fullName evidence="2">Uncharacterized protein</fullName>
    </submittedName>
</protein>
<accession>A0AA36JSD8</accession>
<dbReference type="AlphaFoldDB" id="A0AA36JSD8"/>
<comment type="caution">
    <text evidence="2">The sequence shown here is derived from an EMBL/GenBank/DDBJ whole genome shotgun (WGS) entry which is preliminary data.</text>
</comment>
<feature type="region of interest" description="Disordered" evidence="1">
    <location>
        <begin position="128"/>
        <end position="148"/>
    </location>
</feature>
<feature type="region of interest" description="Disordered" evidence="1">
    <location>
        <begin position="68"/>
        <end position="87"/>
    </location>
</feature>
<dbReference type="Proteomes" id="UP001178507">
    <property type="component" value="Unassembled WGS sequence"/>
</dbReference>
<proteinExistence type="predicted"/>
<feature type="compositionally biased region" description="Basic residues" evidence="1">
    <location>
        <begin position="1"/>
        <end position="14"/>
    </location>
</feature>
<feature type="compositionally biased region" description="Basic and acidic residues" evidence="1">
    <location>
        <begin position="128"/>
        <end position="137"/>
    </location>
</feature>
<reference evidence="2" key="1">
    <citation type="submission" date="2023-08" db="EMBL/GenBank/DDBJ databases">
        <authorList>
            <person name="Chen Y."/>
            <person name="Shah S."/>
            <person name="Dougan E. K."/>
            <person name="Thang M."/>
            <person name="Chan C."/>
        </authorList>
    </citation>
    <scope>NUCLEOTIDE SEQUENCE</scope>
</reference>
<gene>
    <name evidence="2" type="ORF">EVOR1521_LOCUS31581</name>
</gene>
<organism evidence="2 3">
    <name type="scientific">Effrenium voratum</name>
    <dbReference type="NCBI Taxonomy" id="2562239"/>
    <lineage>
        <taxon>Eukaryota</taxon>
        <taxon>Sar</taxon>
        <taxon>Alveolata</taxon>
        <taxon>Dinophyceae</taxon>
        <taxon>Suessiales</taxon>
        <taxon>Symbiodiniaceae</taxon>
        <taxon>Effrenium</taxon>
    </lineage>
</organism>
<sequence>MPRKKVPLRLPRVRPSRDFPDPEPARSTASAPANPFDADISELLASKDEWSIQGPEDIIQEAKRSVQARKQCPEPDDALETKPWEHQDTADKGYHIILPDNRVVAVENQLSRRLCDELLGNAPREPKVKEELELREPKPRRRQAPDEVYITEPEEPDRALGGRRKMRNPWYLPPTVWYNGEMGKDPKEQAPLGFPYDTLLGESRHGPPQDEAPPIGDKDISQLLDTAKKHFQAQGHRLPHFLQVAM</sequence>
<feature type="compositionally biased region" description="Basic and acidic residues" evidence="1">
    <location>
        <begin position="15"/>
        <end position="24"/>
    </location>
</feature>
<feature type="region of interest" description="Disordered" evidence="1">
    <location>
        <begin position="1"/>
        <end position="35"/>
    </location>
</feature>